<evidence type="ECO:0000313" key="2">
    <source>
        <dbReference type="EMBL" id="MED6287834.1"/>
    </source>
</evidence>
<feature type="compositionally biased region" description="Basic residues" evidence="1">
    <location>
        <begin position="60"/>
        <end position="77"/>
    </location>
</feature>
<organism evidence="2 3">
    <name type="scientific">Characodon lateralis</name>
    <dbReference type="NCBI Taxonomy" id="208331"/>
    <lineage>
        <taxon>Eukaryota</taxon>
        <taxon>Metazoa</taxon>
        <taxon>Chordata</taxon>
        <taxon>Craniata</taxon>
        <taxon>Vertebrata</taxon>
        <taxon>Euteleostomi</taxon>
        <taxon>Actinopterygii</taxon>
        <taxon>Neopterygii</taxon>
        <taxon>Teleostei</taxon>
        <taxon>Neoteleostei</taxon>
        <taxon>Acanthomorphata</taxon>
        <taxon>Ovalentaria</taxon>
        <taxon>Atherinomorphae</taxon>
        <taxon>Cyprinodontiformes</taxon>
        <taxon>Goodeidae</taxon>
        <taxon>Characodon</taxon>
    </lineage>
</organism>
<sequence length="106" mass="11698">MTIKLPLRFIEESDVEDSSSELSTYPTDEESSSDSVLSSDEQPSCSDPSHGDYISPQGRGRCRGSAHHSPPHQRWKTKGNPDEVVPTAPRFFPKMSPWCPVPSQPG</sequence>
<accession>A0ABU7EMG4</accession>
<feature type="region of interest" description="Disordered" evidence="1">
    <location>
        <begin position="1"/>
        <end position="90"/>
    </location>
</feature>
<dbReference type="EMBL" id="JAHUTJ010059285">
    <property type="protein sequence ID" value="MED6287834.1"/>
    <property type="molecule type" value="Genomic_DNA"/>
</dbReference>
<evidence type="ECO:0000313" key="3">
    <source>
        <dbReference type="Proteomes" id="UP001352852"/>
    </source>
</evidence>
<name>A0ABU7EMG4_9TELE</name>
<evidence type="ECO:0000256" key="1">
    <source>
        <dbReference type="SAM" id="MobiDB-lite"/>
    </source>
</evidence>
<proteinExistence type="predicted"/>
<gene>
    <name evidence="2" type="ORF">CHARACLAT_020309</name>
</gene>
<reference evidence="2 3" key="1">
    <citation type="submission" date="2021-06" db="EMBL/GenBank/DDBJ databases">
        <authorList>
            <person name="Palmer J.M."/>
        </authorList>
    </citation>
    <scope>NUCLEOTIDE SEQUENCE [LARGE SCALE GENOMIC DNA]</scope>
    <source>
        <strain evidence="2 3">CL_MEX2019</strain>
        <tissue evidence="2">Muscle</tissue>
    </source>
</reference>
<dbReference type="Proteomes" id="UP001352852">
    <property type="component" value="Unassembled WGS sequence"/>
</dbReference>
<keyword evidence="3" id="KW-1185">Reference proteome</keyword>
<comment type="caution">
    <text evidence="2">The sequence shown here is derived from an EMBL/GenBank/DDBJ whole genome shotgun (WGS) entry which is preliminary data.</text>
</comment>
<protein>
    <submittedName>
        <fullName evidence="2">Uncharacterized protein</fullName>
    </submittedName>
</protein>